<dbReference type="InterPro" id="IPR001375">
    <property type="entry name" value="Peptidase_S9_cat"/>
</dbReference>
<accession>A0A1A7BGK6</accession>
<reference evidence="3 4" key="1">
    <citation type="submission" date="2016-06" db="EMBL/GenBank/DDBJ databases">
        <title>Genome sequence of Porphyrobacter dokdonensis DSW-74.</title>
        <authorList>
            <person name="Kim J.F."/>
            <person name="Song J.Y."/>
        </authorList>
    </citation>
    <scope>NUCLEOTIDE SEQUENCE [LARGE SCALE GENOMIC DNA]</scope>
    <source>
        <strain evidence="3 4">DSW-74</strain>
    </source>
</reference>
<organism evidence="3 4">
    <name type="scientific">Erythrobacter dokdonensis DSW-74</name>
    <dbReference type="NCBI Taxonomy" id="1300349"/>
    <lineage>
        <taxon>Bacteria</taxon>
        <taxon>Pseudomonadati</taxon>
        <taxon>Pseudomonadota</taxon>
        <taxon>Alphaproteobacteria</taxon>
        <taxon>Sphingomonadales</taxon>
        <taxon>Erythrobacteraceae</taxon>
        <taxon>Erythrobacter/Porphyrobacter group</taxon>
        <taxon>Erythrobacter</taxon>
    </lineage>
</organism>
<dbReference type="Gene3D" id="3.40.50.1820">
    <property type="entry name" value="alpha/beta hydrolase"/>
    <property type="match status" value="1"/>
</dbReference>
<dbReference type="InterPro" id="IPR011042">
    <property type="entry name" value="6-blade_b-propeller_TolB-like"/>
</dbReference>
<sequence length="825" mass="89405">MIRSDPCAISSATGEKLMRRPIRLATAMGLVLACAAPLAAEDDGYRTPPAAVADIVTRAPSPSVSVSPDGTQLLLIEREALPPVADLAKPMQKLAGLRLDAATNDRHGPRALVGLSLQDIASGTVRPVALPADADLAHLAWSPDGARVAFTNTRSDGVELHVLDTATGAARRIMAGGVNPIFQSPRWMPDGSLLVLAVPKDRGAMPVRSLTPTGPAIQVAAGGQEAQTRTYQDLLQNPHDEAMFAWLTTSQPMVVAADGRRAKAVGEPRIYTSVMPSPDGKYLLMEWIEQPFSYQVPWSRFPRVSAVFTPEGKLVQEIIRQPLADALPVQGVVTGPRNLQWHPTEDALLLWVEAQDGGDPRVKSDNRDNLMALAAPFAGAARVLARMEDRAAGMIGIEGTDDIIAADYDRDTREVRQTLIDVTGGGAGRQLSIRNVQDAYGDPGSPLTTTTPQGFEVAREVDGKLLLSGLGATPEGYRPFLRRFDLATLETEELWRNAGESMERVIDVLAEDGSSFITYYESPTNPGNVRLQSGGTARFLTDFPDPHPELTGIKRELVTYKRADGVDLTATLYLPPSYKDGDKLPVVVWAYPLEYNDAATAGQNRDSPWRFTRVGGYSHLFFLMQGYAVLDRAAMPVVGPDPETVNDSFIEQIVASAQAAVDFTVARGFGDGVRVGVGGHSYGAFMTAHLLAQSDIFRAGIARSGAYNRTLTPFGFQAERRVFWETPETYYRLSPFMAADKINEPILFTHGANDSNSGTFPEQSERMFSAVKGNGGTARLVMLPHEDHGYRGRESVLHTLHEMFAWFDTHVKNASPPQASPPAAQ</sequence>
<name>A0A1A7BGK6_9SPHN</name>
<dbReference type="SUPFAM" id="SSF53474">
    <property type="entry name" value="alpha/beta-Hydrolases"/>
    <property type="match status" value="1"/>
</dbReference>
<dbReference type="PROSITE" id="PS51257">
    <property type="entry name" value="PROKAR_LIPOPROTEIN"/>
    <property type="match status" value="1"/>
</dbReference>
<keyword evidence="4" id="KW-1185">Reference proteome</keyword>
<dbReference type="GO" id="GO:0004252">
    <property type="term" value="F:serine-type endopeptidase activity"/>
    <property type="evidence" value="ECO:0007669"/>
    <property type="project" value="TreeGrafter"/>
</dbReference>
<dbReference type="EMBL" id="LZYB01000004">
    <property type="protein sequence ID" value="OBV10861.1"/>
    <property type="molecule type" value="Genomic_DNA"/>
</dbReference>
<keyword evidence="1" id="KW-0378">Hydrolase</keyword>
<dbReference type="Pfam" id="PF00326">
    <property type="entry name" value="Peptidase_S9"/>
    <property type="match status" value="1"/>
</dbReference>
<comment type="caution">
    <text evidence="3">The sequence shown here is derived from an EMBL/GenBank/DDBJ whole genome shotgun (WGS) entry which is preliminary data.</text>
</comment>
<dbReference type="AlphaFoldDB" id="A0A1A7BGK6"/>
<dbReference type="Proteomes" id="UP000092484">
    <property type="component" value="Unassembled WGS sequence"/>
</dbReference>
<dbReference type="SUPFAM" id="SSF82171">
    <property type="entry name" value="DPP6 N-terminal domain-like"/>
    <property type="match status" value="1"/>
</dbReference>
<evidence type="ECO:0000256" key="1">
    <source>
        <dbReference type="ARBA" id="ARBA00022801"/>
    </source>
</evidence>
<dbReference type="PANTHER" id="PTHR42776">
    <property type="entry name" value="SERINE PEPTIDASE S9 FAMILY MEMBER"/>
    <property type="match status" value="1"/>
</dbReference>
<proteinExistence type="predicted"/>
<feature type="domain" description="Peptidase S9 prolyl oligopeptidase catalytic" evidence="2">
    <location>
        <begin position="658"/>
        <end position="813"/>
    </location>
</feature>
<dbReference type="PANTHER" id="PTHR42776:SF28">
    <property type="entry name" value="GLUTAMYL ENDOPEPTIDASE, CHLOROPLASTIC-RELATED"/>
    <property type="match status" value="1"/>
</dbReference>
<dbReference type="STRING" id="1300349.I603_2074"/>
<protein>
    <submittedName>
        <fullName evidence="3">Glutamyl peptidase</fullName>
    </submittedName>
</protein>
<evidence type="ECO:0000313" key="4">
    <source>
        <dbReference type="Proteomes" id="UP000092484"/>
    </source>
</evidence>
<gene>
    <name evidence="3" type="ORF">I603_2074</name>
</gene>
<dbReference type="PATRIC" id="fig|1300349.4.peg.2066"/>
<evidence type="ECO:0000259" key="2">
    <source>
        <dbReference type="Pfam" id="PF00326"/>
    </source>
</evidence>
<dbReference type="InterPro" id="IPR029058">
    <property type="entry name" value="AB_hydrolase_fold"/>
</dbReference>
<dbReference type="Gene3D" id="2.120.10.30">
    <property type="entry name" value="TolB, C-terminal domain"/>
    <property type="match status" value="1"/>
</dbReference>
<dbReference type="GO" id="GO:0006508">
    <property type="term" value="P:proteolysis"/>
    <property type="evidence" value="ECO:0007669"/>
    <property type="project" value="InterPro"/>
</dbReference>
<evidence type="ECO:0000313" key="3">
    <source>
        <dbReference type="EMBL" id="OBV10861.1"/>
    </source>
</evidence>